<keyword evidence="4" id="KW-0479">Metal-binding</keyword>
<sequence length="291" mass="32183">MRIGILADRNGWHVEVLAKALARRGCQADFLPITRLVARVPADPLVAINGQSLESYDALLIRTIPEGSLEQIIFRMNALHRLEAAGVRIMNRPSPLEQTVDKYYTSSLLASRGLPTPRTIVAEGFDEAMAALCELGDVVVKPLFGAGGRGMVRVCDADVAYRVFRALALTRSIFYIQEFVPHGDYDLRGLVIGDRVVAAMRRRSDGWRHNVSQGAQPEPIVMDEEATRLCLEASRLLETDYAGIDLLKTDKGYTVVEVNSIPGWSGLQRTTEIDLAQEIADHLVSLLERLC</sequence>
<dbReference type="SUPFAM" id="SSF56059">
    <property type="entry name" value="Glutathione synthetase ATP-binding domain-like"/>
    <property type="match status" value="1"/>
</dbReference>
<dbReference type="PROSITE" id="PS50975">
    <property type="entry name" value="ATP_GRASP"/>
    <property type="match status" value="1"/>
</dbReference>
<dbReference type="GO" id="GO:0006412">
    <property type="term" value="P:translation"/>
    <property type="evidence" value="ECO:0007669"/>
    <property type="project" value="UniProtKB-KW"/>
</dbReference>
<evidence type="ECO:0000256" key="10">
    <source>
        <dbReference type="PROSITE-ProRule" id="PRU00409"/>
    </source>
</evidence>
<keyword evidence="8" id="KW-0648">Protein biosynthesis</keyword>
<evidence type="ECO:0000256" key="2">
    <source>
        <dbReference type="ARBA" id="ARBA00001946"/>
    </source>
</evidence>
<dbReference type="PANTHER" id="PTHR21621:SF0">
    <property type="entry name" value="BETA-CITRYLGLUTAMATE SYNTHASE B-RELATED"/>
    <property type="match status" value="1"/>
</dbReference>
<evidence type="ECO:0000313" key="13">
    <source>
        <dbReference type="Proteomes" id="UP000006898"/>
    </source>
</evidence>
<gene>
    <name evidence="12" type="ORF">DAMO_0462</name>
</gene>
<dbReference type="NCBIfam" id="TIGR00768">
    <property type="entry name" value="rimK_fam"/>
    <property type="match status" value="1"/>
</dbReference>
<dbReference type="InterPro" id="IPR041107">
    <property type="entry name" value="Rimk_N"/>
</dbReference>
<dbReference type="STRING" id="671143.DAMO_0462"/>
<dbReference type="Proteomes" id="UP000006898">
    <property type="component" value="Chromosome"/>
</dbReference>
<dbReference type="InterPro" id="IPR013651">
    <property type="entry name" value="ATP-grasp_RimK-type"/>
</dbReference>
<evidence type="ECO:0000256" key="1">
    <source>
        <dbReference type="ARBA" id="ARBA00001936"/>
    </source>
</evidence>
<dbReference type="EMBL" id="FP565575">
    <property type="protein sequence ID" value="CBE67539.1"/>
    <property type="molecule type" value="Genomic_DNA"/>
</dbReference>
<evidence type="ECO:0000256" key="5">
    <source>
        <dbReference type="ARBA" id="ARBA00022741"/>
    </source>
</evidence>
<dbReference type="GO" id="GO:0009432">
    <property type="term" value="P:SOS response"/>
    <property type="evidence" value="ECO:0007669"/>
    <property type="project" value="TreeGrafter"/>
</dbReference>
<dbReference type="Gene3D" id="3.30.470.20">
    <property type="entry name" value="ATP-grasp fold, B domain"/>
    <property type="match status" value="1"/>
</dbReference>
<evidence type="ECO:0000256" key="9">
    <source>
        <dbReference type="ARBA" id="ARBA00023211"/>
    </source>
</evidence>
<evidence type="ECO:0000256" key="6">
    <source>
        <dbReference type="ARBA" id="ARBA00022840"/>
    </source>
</evidence>
<dbReference type="KEGG" id="mox:DAMO_0462"/>
<dbReference type="GO" id="GO:0005737">
    <property type="term" value="C:cytoplasm"/>
    <property type="evidence" value="ECO:0007669"/>
    <property type="project" value="TreeGrafter"/>
</dbReference>
<dbReference type="InterPro" id="IPR004666">
    <property type="entry name" value="Rp_bS6_RimK/Lys_biosynth_LsyX"/>
</dbReference>
<keyword evidence="7" id="KW-0460">Magnesium</keyword>
<dbReference type="Gene3D" id="3.40.50.20">
    <property type="match status" value="1"/>
</dbReference>
<keyword evidence="5 10" id="KW-0547">Nucleotide-binding</keyword>
<comment type="cofactor">
    <cofactor evidence="1">
        <name>Mn(2+)</name>
        <dbReference type="ChEBI" id="CHEBI:29035"/>
    </cofactor>
</comment>
<proteinExistence type="predicted"/>
<dbReference type="Pfam" id="PF18030">
    <property type="entry name" value="Rimk_N"/>
    <property type="match status" value="1"/>
</dbReference>
<dbReference type="HOGENOM" id="CLU_054353_2_0_0"/>
<dbReference type="InterPro" id="IPR011761">
    <property type="entry name" value="ATP-grasp"/>
</dbReference>
<evidence type="ECO:0000256" key="3">
    <source>
        <dbReference type="ARBA" id="ARBA00022598"/>
    </source>
</evidence>
<reference evidence="12 13" key="1">
    <citation type="journal article" date="2010" name="Nature">
        <title>Nitrite-driven anaerobic methane oxidation by oxygenic bacteria.</title>
        <authorList>
            <person name="Ettwig K.F."/>
            <person name="Butler M.K."/>
            <person name="Le Paslier D."/>
            <person name="Pelletier E."/>
            <person name="Mangenot S."/>
            <person name="Kuypers M.M.M."/>
            <person name="Schreiber F."/>
            <person name="Dutilh B.E."/>
            <person name="Zedelius J."/>
            <person name="de Beer D."/>
            <person name="Gloerich J."/>
            <person name="Wessels H.J.C.T."/>
            <person name="van Allen T."/>
            <person name="Luesken F."/>
            <person name="Wu M."/>
            <person name="van de Pas-Schoonen K.T."/>
            <person name="Op den Camp H.J.M."/>
            <person name="Janssen-Megens E.M."/>
            <person name="Francoijs K-J."/>
            <person name="Stunnenberg H."/>
            <person name="Weissenbach J."/>
            <person name="Jetten M.S.M."/>
            <person name="Strous M."/>
        </authorList>
    </citation>
    <scope>NUCLEOTIDE SEQUENCE [LARGE SCALE GENOMIC DNA]</scope>
</reference>
<keyword evidence="9" id="KW-0464">Manganese</keyword>
<dbReference type="InterPro" id="IPR013815">
    <property type="entry name" value="ATP_grasp_subdomain_1"/>
</dbReference>
<evidence type="ECO:0000256" key="8">
    <source>
        <dbReference type="ARBA" id="ARBA00022917"/>
    </source>
</evidence>
<dbReference type="AlphaFoldDB" id="D5MJV6"/>
<feature type="domain" description="ATP-grasp" evidence="11">
    <location>
        <begin position="106"/>
        <end position="284"/>
    </location>
</feature>
<evidence type="ECO:0000256" key="4">
    <source>
        <dbReference type="ARBA" id="ARBA00022723"/>
    </source>
</evidence>
<dbReference type="PATRIC" id="fig|671143.5.peg.392"/>
<dbReference type="Gene3D" id="3.30.1490.20">
    <property type="entry name" value="ATP-grasp fold, A domain"/>
    <property type="match status" value="1"/>
</dbReference>
<accession>D5MJV6</accession>
<organism evidence="12 13">
    <name type="scientific">Methylomirabilis oxygeniifera</name>
    <dbReference type="NCBI Taxonomy" id="671143"/>
    <lineage>
        <taxon>Bacteria</taxon>
        <taxon>Candidatus Methylomirabilota</taxon>
        <taxon>Candidatus Methylomirabilia</taxon>
        <taxon>Candidatus Methylomirabilales</taxon>
        <taxon>Candidatus Methylomirabilaceae</taxon>
        <taxon>Candidatus Methylomirabilis</taxon>
    </lineage>
</organism>
<dbReference type="PANTHER" id="PTHR21621">
    <property type="entry name" value="RIBOSOMAL PROTEIN S6 MODIFICATION PROTEIN"/>
    <property type="match status" value="1"/>
</dbReference>
<dbReference type="GO" id="GO:0005524">
    <property type="term" value="F:ATP binding"/>
    <property type="evidence" value="ECO:0007669"/>
    <property type="project" value="UniProtKB-UniRule"/>
</dbReference>
<dbReference type="GO" id="GO:0018169">
    <property type="term" value="F:ribosomal S6-glutamic acid ligase activity"/>
    <property type="evidence" value="ECO:0007669"/>
    <property type="project" value="TreeGrafter"/>
</dbReference>
<dbReference type="GO" id="GO:0046872">
    <property type="term" value="F:metal ion binding"/>
    <property type="evidence" value="ECO:0007669"/>
    <property type="project" value="UniProtKB-KW"/>
</dbReference>
<evidence type="ECO:0000256" key="7">
    <source>
        <dbReference type="ARBA" id="ARBA00022842"/>
    </source>
</evidence>
<keyword evidence="3" id="KW-0436">Ligase</keyword>
<evidence type="ECO:0000259" key="11">
    <source>
        <dbReference type="PROSITE" id="PS50975"/>
    </source>
</evidence>
<dbReference type="Pfam" id="PF08443">
    <property type="entry name" value="RimK"/>
    <property type="match status" value="1"/>
</dbReference>
<protein>
    <recommendedName>
        <fullName evidence="11">ATP-grasp domain-containing protein</fullName>
    </recommendedName>
</protein>
<name>D5MJV6_METO1</name>
<keyword evidence="6 10" id="KW-0067">ATP-binding</keyword>
<evidence type="ECO:0000313" key="12">
    <source>
        <dbReference type="EMBL" id="CBE67539.1"/>
    </source>
</evidence>
<dbReference type="eggNOG" id="COG0189">
    <property type="taxonomic scope" value="Bacteria"/>
</dbReference>
<comment type="cofactor">
    <cofactor evidence="2">
        <name>Mg(2+)</name>
        <dbReference type="ChEBI" id="CHEBI:18420"/>
    </cofactor>
</comment>